<dbReference type="EMBL" id="KQ998208">
    <property type="protein sequence ID" value="KZV43140.1"/>
    <property type="molecule type" value="Genomic_DNA"/>
</dbReference>
<dbReference type="Proteomes" id="UP000250235">
    <property type="component" value="Unassembled WGS sequence"/>
</dbReference>
<name>A0A2Z7CEQ4_9LAMI</name>
<sequence length="58" mass="6588">MTQWLPALGGYKFKANPPTSGYKFRANATTWDTYSNKTVTQSVRSMVYLASMVCKLLY</sequence>
<keyword evidence="2" id="KW-1185">Reference proteome</keyword>
<dbReference type="AlphaFoldDB" id="A0A2Z7CEQ4"/>
<proteinExistence type="predicted"/>
<gene>
    <name evidence="1" type="ORF">F511_07955</name>
</gene>
<protein>
    <submittedName>
        <fullName evidence="1">Uncharacterized protein</fullName>
    </submittedName>
</protein>
<reference evidence="1 2" key="1">
    <citation type="journal article" date="2015" name="Proc. Natl. Acad. Sci. U.S.A.">
        <title>The resurrection genome of Boea hygrometrica: A blueprint for survival of dehydration.</title>
        <authorList>
            <person name="Xiao L."/>
            <person name="Yang G."/>
            <person name="Zhang L."/>
            <person name="Yang X."/>
            <person name="Zhao S."/>
            <person name="Ji Z."/>
            <person name="Zhou Q."/>
            <person name="Hu M."/>
            <person name="Wang Y."/>
            <person name="Chen M."/>
            <person name="Xu Y."/>
            <person name="Jin H."/>
            <person name="Xiao X."/>
            <person name="Hu G."/>
            <person name="Bao F."/>
            <person name="Hu Y."/>
            <person name="Wan P."/>
            <person name="Li L."/>
            <person name="Deng X."/>
            <person name="Kuang T."/>
            <person name="Xiang C."/>
            <person name="Zhu J.K."/>
            <person name="Oliver M.J."/>
            <person name="He Y."/>
        </authorList>
    </citation>
    <scope>NUCLEOTIDE SEQUENCE [LARGE SCALE GENOMIC DNA]</scope>
    <source>
        <strain evidence="2">cv. XS01</strain>
    </source>
</reference>
<evidence type="ECO:0000313" key="1">
    <source>
        <dbReference type="EMBL" id="KZV43140.1"/>
    </source>
</evidence>
<organism evidence="1 2">
    <name type="scientific">Dorcoceras hygrometricum</name>
    <dbReference type="NCBI Taxonomy" id="472368"/>
    <lineage>
        <taxon>Eukaryota</taxon>
        <taxon>Viridiplantae</taxon>
        <taxon>Streptophyta</taxon>
        <taxon>Embryophyta</taxon>
        <taxon>Tracheophyta</taxon>
        <taxon>Spermatophyta</taxon>
        <taxon>Magnoliopsida</taxon>
        <taxon>eudicotyledons</taxon>
        <taxon>Gunneridae</taxon>
        <taxon>Pentapetalae</taxon>
        <taxon>asterids</taxon>
        <taxon>lamiids</taxon>
        <taxon>Lamiales</taxon>
        <taxon>Gesneriaceae</taxon>
        <taxon>Didymocarpoideae</taxon>
        <taxon>Trichosporeae</taxon>
        <taxon>Loxocarpinae</taxon>
        <taxon>Dorcoceras</taxon>
    </lineage>
</organism>
<evidence type="ECO:0000313" key="2">
    <source>
        <dbReference type="Proteomes" id="UP000250235"/>
    </source>
</evidence>
<accession>A0A2Z7CEQ4</accession>